<keyword evidence="1" id="KW-0472">Membrane</keyword>
<keyword evidence="3" id="KW-1185">Reference proteome</keyword>
<dbReference type="AlphaFoldDB" id="A0A1M7PG94"/>
<proteinExistence type="predicted"/>
<organism evidence="2 3">
    <name type="scientific">Actinacidiphila paucisporea</name>
    <dbReference type="NCBI Taxonomy" id="310782"/>
    <lineage>
        <taxon>Bacteria</taxon>
        <taxon>Bacillati</taxon>
        <taxon>Actinomycetota</taxon>
        <taxon>Actinomycetes</taxon>
        <taxon>Kitasatosporales</taxon>
        <taxon>Streptomycetaceae</taxon>
        <taxon>Actinacidiphila</taxon>
    </lineage>
</organism>
<sequence>MSYLLPDYAPMARVPRAWVSPLVSSLVTLPLASVAFLYGSLSAMACDSCDSAESDHFDASFMVGYDVLRVVLGLSLGALVLSWALPWRQRNTSVRWVLAVLAPCLTVIGFVLFLGLVDRPSGM</sequence>
<keyword evidence="1" id="KW-0812">Transmembrane</keyword>
<gene>
    <name evidence="2" type="ORF">SAMN05216499_12340</name>
</gene>
<evidence type="ECO:0000313" key="2">
    <source>
        <dbReference type="EMBL" id="SHN15801.1"/>
    </source>
</evidence>
<feature type="transmembrane region" description="Helical" evidence="1">
    <location>
        <begin position="96"/>
        <end position="117"/>
    </location>
</feature>
<feature type="transmembrane region" description="Helical" evidence="1">
    <location>
        <begin position="61"/>
        <end position="84"/>
    </location>
</feature>
<keyword evidence="1" id="KW-1133">Transmembrane helix</keyword>
<evidence type="ECO:0000256" key="1">
    <source>
        <dbReference type="SAM" id="Phobius"/>
    </source>
</evidence>
<protein>
    <submittedName>
        <fullName evidence="2">Uncharacterized protein</fullName>
    </submittedName>
</protein>
<accession>A0A1M7PG94</accession>
<dbReference type="Proteomes" id="UP000184111">
    <property type="component" value="Unassembled WGS sequence"/>
</dbReference>
<dbReference type="EMBL" id="FRBI01000023">
    <property type="protein sequence ID" value="SHN15801.1"/>
    <property type="molecule type" value="Genomic_DNA"/>
</dbReference>
<evidence type="ECO:0000313" key="3">
    <source>
        <dbReference type="Proteomes" id="UP000184111"/>
    </source>
</evidence>
<reference evidence="2 3" key="1">
    <citation type="submission" date="2016-11" db="EMBL/GenBank/DDBJ databases">
        <authorList>
            <person name="Jaros S."/>
            <person name="Januszkiewicz K."/>
            <person name="Wedrychowicz H."/>
        </authorList>
    </citation>
    <scope>NUCLEOTIDE SEQUENCE [LARGE SCALE GENOMIC DNA]</scope>
    <source>
        <strain evidence="2 3">CGMCC 4.2025</strain>
    </source>
</reference>
<name>A0A1M7PG94_9ACTN</name>
<dbReference type="RefSeq" id="WP_235002493.1">
    <property type="nucleotide sequence ID" value="NZ_FRBI01000023.1"/>
</dbReference>